<dbReference type="Gene3D" id="3.10.450.10">
    <property type="match status" value="1"/>
</dbReference>
<dbReference type="Pfam" id="PF00031">
    <property type="entry name" value="Cystatin"/>
    <property type="match status" value="1"/>
</dbReference>
<dbReference type="GO" id="GO:0004869">
    <property type="term" value="F:cysteine-type endopeptidase inhibitor activity"/>
    <property type="evidence" value="ECO:0007669"/>
    <property type="project" value="InterPro"/>
</dbReference>
<gene>
    <name evidence="3" type="ORF">DD237_004776</name>
    <name evidence="2" type="ORF">DD238_001596</name>
</gene>
<keyword evidence="4" id="KW-1185">Reference proteome</keyword>
<organism evidence="2 4">
    <name type="scientific">Peronospora effusa</name>
    <dbReference type="NCBI Taxonomy" id="542832"/>
    <lineage>
        <taxon>Eukaryota</taxon>
        <taxon>Sar</taxon>
        <taxon>Stramenopiles</taxon>
        <taxon>Oomycota</taxon>
        <taxon>Peronosporomycetes</taxon>
        <taxon>Peronosporales</taxon>
        <taxon>Peronosporaceae</taxon>
        <taxon>Peronospora</taxon>
    </lineage>
</organism>
<evidence type="ECO:0000313" key="4">
    <source>
        <dbReference type="Proteomes" id="UP000282087"/>
    </source>
</evidence>
<dbReference type="InterPro" id="IPR018073">
    <property type="entry name" value="Prot_inh_cystat_CS"/>
</dbReference>
<dbReference type="PROSITE" id="PS00287">
    <property type="entry name" value="CYSTATIN"/>
    <property type="match status" value="1"/>
</dbReference>
<evidence type="ECO:0000313" key="3">
    <source>
        <dbReference type="EMBL" id="RQM12467.1"/>
    </source>
</evidence>
<dbReference type="AlphaFoldDB" id="A0A3M6VT73"/>
<proteinExistence type="predicted"/>
<dbReference type="SMART" id="SM00043">
    <property type="entry name" value="CY"/>
    <property type="match status" value="1"/>
</dbReference>
<evidence type="ECO:0000313" key="5">
    <source>
        <dbReference type="Proteomes" id="UP000286097"/>
    </source>
</evidence>
<dbReference type="SUPFAM" id="SSF54403">
    <property type="entry name" value="Cystatin/monellin"/>
    <property type="match status" value="1"/>
</dbReference>
<evidence type="ECO:0000259" key="1">
    <source>
        <dbReference type="SMART" id="SM00043"/>
    </source>
</evidence>
<evidence type="ECO:0000313" key="2">
    <source>
        <dbReference type="EMBL" id="RMX67590.1"/>
    </source>
</evidence>
<dbReference type="EMBL" id="QLLG01000162">
    <property type="protein sequence ID" value="RMX67590.1"/>
    <property type="molecule type" value="Genomic_DNA"/>
</dbReference>
<dbReference type="InterPro" id="IPR046350">
    <property type="entry name" value="Cystatin_sf"/>
</dbReference>
<reference evidence="4 5" key="1">
    <citation type="submission" date="2018-06" db="EMBL/GenBank/DDBJ databases">
        <title>Comparative genomics of downy mildews reveals potential adaptations to biotrophy.</title>
        <authorList>
            <person name="Fletcher K."/>
            <person name="Klosterman S.J."/>
            <person name="Derevnina L."/>
            <person name="Martin F."/>
            <person name="Koike S."/>
            <person name="Reyes Chin-Wo S."/>
            <person name="Mou B."/>
            <person name="Michelmore R."/>
        </authorList>
    </citation>
    <scope>NUCLEOTIDE SEQUENCE [LARGE SCALE GENOMIC DNA]</scope>
    <source>
        <strain evidence="3 5">R13</strain>
        <strain evidence="2 4">R14</strain>
    </source>
</reference>
<dbReference type="InterPro" id="IPR000010">
    <property type="entry name" value="Cystatin_dom"/>
</dbReference>
<dbReference type="Proteomes" id="UP000282087">
    <property type="component" value="Unassembled WGS sequence"/>
</dbReference>
<dbReference type="CDD" id="cd00042">
    <property type="entry name" value="CY"/>
    <property type="match status" value="1"/>
</dbReference>
<comment type="caution">
    <text evidence="2">The sequence shown here is derived from an EMBL/GenBank/DDBJ whole genome shotgun (WGS) entry which is preliminary data.</text>
</comment>
<name>A0A3M6VT73_9STRA</name>
<accession>A0A3M6VT73</accession>
<dbReference type="VEuPathDB" id="FungiDB:DD237_004776"/>
<protein>
    <recommendedName>
        <fullName evidence="1">Cystatin domain-containing protein</fullName>
    </recommendedName>
</protein>
<dbReference type="Proteomes" id="UP000286097">
    <property type="component" value="Unassembled WGS sequence"/>
</dbReference>
<feature type="domain" description="Cystatin" evidence="1">
    <location>
        <begin position="3"/>
        <end position="86"/>
    </location>
</feature>
<sequence>MPLILGGWSPAAITPKVHAALERALVGSDLVVSKVLSVRSQVVAGTKYEFEVEGSSASHGQVFRFLVQVFDQPWTNTTKLLSIVAAPAPE</sequence>
<dbReference type="EMBL" id="QKXF01000331">
    <property type="protein sequence ID" value="RQM12467.1"/>
    <property type="molecule type" value="Genomic_DNA"/>
</dbReference>